<accession>A0A0W0ZEX5</accession>
<comment type="caution">
    <text evidence="2">The sequence shown here is derived from an EMBL/GenBank/DDBJ whole genome shotgun (WGS) entry which is preliminary data.</text>
</comment>
<gene>
    <name evidence="2" type="ORF">Lste_3473</name>
</gene>
<dbReference type="EMBL" id="LNYY01000021">
    <property type="protein sequence ID" value="KTD67267.1"/>
    <property type="molecule type" value="Genomic_DNA"/>
</dbReference>
<keyword evidence="3" id="KW-1185">Reference proteome</keyword>
<feature type="compositionally biased region" description="Basic and acidic residues" evidence="1">
    <location>
        <begin position="191"/>
        <end position="201"/>
    </location>
</feature>
<dbReference type="AlphaFoldDB" id="A0A0W0ZEX5"/>
<organism evidence="2 3">
    <name type="scientific">Legionella steelei</name>
    <dbReference type="NCBI Taxonomy" id="947033"/>
    <lineage>
        <taxon>Bacteria</taxon>
        <taxon>Pseudomonadati</taxon>
        <taxon>Pseudomonadota</taxon>
        <taxon>Gammaproteobacteria</taxon>
        <taxon>Legionellales</taxon>
        <taxon>Legionellaceae</taxon>
        <taxon>Legionella</taxon>
    </lineage>
</organism>
<dbReference type="Proteomes" id="UP000054926">
    <property type="component" value="Unassembled WGS sequence"/>
</dbReference>
<evidence type="ECO:0000313" key="3">
    <source>
        <dbReference type="Proteomes" id="UP000054926"/>
    </source>
</evidence>
<evidence type="ECO:0000256" key="1">
    <source>
        <dbReference type="SAM" id="MobiDB-lite"/>
    </source>
</evidence>
<dbReference type="RefSeq" id="WP_083504010.1">
    <property type="nucleotide sequence ID" value="NZ_LNYY01000021.1"/>
</dbReference>
<name>A0A0W0ZEX5_9GAMM</name>
<dbReference type="InterPro" id="IPR031758">
    <property type="entry name" value="SoDot-IcmSS"/>
</dbReference>
<dbReference type="InterPro" id="IPR044887">
    <property type="entry name" value="SoDot-IcmSS_sf"/>
</dbReference>
<evidence type="ECO:0000313" key="2">
    <source>
        <dbReference type="EMBL" id="KTD67267.1"/>
    </source>
</evidence>
<proteinExistence type="predicted"/>
<dbReference type="Pfam" id="PF16848">
    <property type="entry name" value="SoDot-IcmSS"/>
    <property type="match status" value="1"/>
</dbReference>
<sequence>MGFKYVEYDTLSKYIRESIATEVKSHKLDANNLPQALKSLSISHPERAIQCKYLLAVLACLDKPDSTDKTCVLYAAAFYIRNQIFTSYQGTITAFFLSPENSTLYNALTTSLNLDKENYPESKDLLEMYKALSRFMNGHVYVEGEPSKGYLHPSKQVFSGRKIKNYKVEKMLQDLVEKKAKLELEQIDKAAEEQAKDSEKTNKKRMGLFASSEISPSASGVVDTVDEIIKESTDDEIIKESTEQRQCH</sequence>
<dbReference type="Gene3D" id="1.20.1440.330">
    <property type="match status" value="1"/>
</dbReference>
<dbReference type="PATRIC" id="fig|947033.5.peg.3694"/>
<feature type="region of interest" description="Disordered" evidence="1">
    <location>
        <begin position="191"/>
        <end position="217"/>
    </location>
</feature>
<reference evidence="2 3" key="1">
    <citation type="submission" date="2015-11" db="EMBL/GenBank/DDBJ databases">
        <title>Genomic analysis of 38 Legionella species identifies large and diverse effector repertoires.</title>
        <authorList>
            <person name="Burstein D."/>
            <person name="Amaro F."/>
            <person name="Zusman T."/>
            <person name="Lifshitz Z."/>
            <person name="Cohen O."/>
            <person name="Gilbert J.A."/>
            <person name="Pupko T."/>
            <person name="Shuman H.A."/>
            <person name="Segal G."/>
        </authorList>
    </citation>
    <scope>NUCLEOTIDE SEQUENCE [LARGE SCALE GENOMIC DNA]</scope>
    <source>
        <strain evidence="2 3">IMVS3376</strain>
    </source>
</reference>
<dbReference type="Gene3D" id="6.10.280.170">
    <property type="entry name" value="Substrate of the Dot/Icm secretion system"/>
    <property type="match status" value="1"/>
</dbReference>
<dbReference type="OrthoDB" id="5650225at2"/>
<protein>
    <submittedName>
        <fullName evidence="2">Dot/Icm T4SS effector</fullName>
    </submittedName>
</protein>